<protein>
    <submittedName>
        <fullName evidence="1">Uncharacterized protein</fullName>
    </submittedName>
</protein>
<accession>A0AAN9J7T9</accession>
<sequence>MMLSKMYTFGSFSVNGLRLFAYKFLTRAILKSAVAAIAVVVADSEEVSISIESVGLEVVEGVDEDATAQVEMA</sequence>
<gene>
    <name evidence="1" type="ORF">RJT34_16838</name>
</gene>
<dbReference type="AlphaFoldDB" id="A0AAN9J7T9"/>
<comment type="caution">
    <text evidence="1">The sequence shown here is derived from an EMBL/GenBank/DDBJ whole genome shotgun (WGS) entry which is preliminary data.</text>
</comment>
<keyword evidence="2" id="KW-1185">Reference proteome</keyword>
<dbReference type="EMBL" id="JAYKXN010000004">
    <property type="protein sequence ID" value="KAK7293955.1"/>
    <property type="molecule type" value="Genomic_DNA"/>
</dbReference>
<name>A0AAN9J7T9_CLITE</name>
<evidence type="ECO:0000313" key="1">
    <source>
        <dbReference type="EMBL" id="KAK7293955.1"/>
    </source>
</evidence>
<organism evidence="1 2">
    <name type="scientific">Clitoria ternatea</name>
    <name type="common">Butterfly pea</name>
    <dbReference type="NCBI Taxonomy" id="43366"/>
    <lineage>
        <taxon>Eukaryota</taxon>
        <taxon>Viridiplantae</taxon>
        <taxon>Streptophyta</taxon>
        <taxon>Embryophyta</taxon>
        <taxon>Tracheophyta</taxon>
        <taxon>Spermatophyta</taxon>
        <taxon>Magnoliopsida</taxon>
        <taxon>eudicotyledons</taxon>
        <taxon>Gunneridae</taxon>
        <taxon>Pentapetalae</taxon>
        <taxon>rosids</taxon>
        <taxon>fabids</taxon>
        <taxon>Fabales</taxon>
        <taxon>Fabaceae</taxon>
        <taxon>Papilionoideae</taxon>
        <taxon>50 kb inversion clade</taxon>
        <taxon>NPAAA clade</taxon>
        <taxon>indigoferoid/millettioid clade</taxon>
        <taxon>Phaseoleae</taxon>
        <taxon>Clitoria</taxon>
    </lineage>
</organism>
<evidence type="ECO:0000313" key="2">
    <source>
        <dbReference type="Proteomes" id="UP001359559"/>
    </source>
</evidence>
<proteinExistence type="predicted"/>
<reference evidence="1 2" key="1">
    <citation type="submission" date="2024-01" db="EMBL/GenBank/DDBJ databases">
        <title>The genomes of 5 underutilized Papilionoideae crops provide insights into root nodulation and disease resistance.</title>
        <authorList>
            <person name="Yuan L."/>
        </authorList>
    </citation>
    <scope>NUCLEOTIDE SEQUENCE [LARGE SCALE GENOMIC DNA]</scope>
    <source>
        <strain evidence="1">LY-2023</strain>
        <tissue evidence="1">Leaf</tissue>
    </source>
</reference>
<dbReference type="Proteomes" id="UP001359559">
    <property type="component" value="Unassembled WGS sequence"/>
</dbReference>